<keyword evidence="3 7" id="KW-0808">Transferase</keyword>
<dbReference type="InterPro" id="IPR001737">
    <property type="entry name" value="KsgA/Erm"/>
</dbReference>
<organism evidence="9 10">
    <name type="scientific">Sporothrix epigloea</name>
    <dbReference type="NCBI Taxonomy" id="1892477"/>
    <lineage>
        <taxon>Eukaryota</taxon>
        <taxon>Fungi</taxon>
        <taxon>Dikarya</taxon>
        <taxon>Ascomycota</taxon>
        <taxon>Pezizomycotina</taxon>
        <taxon>Sordariomycetes</taxon>
        <taxon>Sordariomycetidae</taxon>
        <taxon>Ophiostomatales</taxon>
        <taxon>Ophiostomataceae</taxon>
        <taxon>Sporothrix</taxon>
    </lineage>
</organism>
<evidence type="ECO:0000256" key="2">
    <source>
        <dbReference type="ARBA" id="ARBA00022603"/>
    </source>
</evidence>
<dbReference type="Pfam" id="PF00398">
    <property type="entry name" value="RrnaAD"/>
    <property type="match status" value="1"/>
</dbReference>
<comment type="caution">
    <text evidence="9">The sequence shown here is derived from an EMBL/GenBank/DDBJ whole genome shotgun (WGS) entry which is preliminary data.</text>
</comment>
<evidence type="ECO:0000256" key="4">
    <source>
        <dbReference type="ARBA" id="ARBA00022691"/>
    </source>
</evidence>
<sequence>MNSKSTLRETTPLAEQLSETGLWHYGRTMKKAKGDEAAKEKPKSKKIKADKYRVNIVSEPLCDDILEYVGSSLAKRHTGCDLLDIYPGAGLWSQKLHALLQPRQHILLEPDDQFYKPFLQPLLDKPNVSLVPKSGIVWRDLSNVLETMLPHQVPRPRGPEHEPQRNDTLLVTANLAFSPKRSFSIFDSVAQLVLYQFINSIRASSLFHRYGLVRMLLWVEASDRHPLLARSCQRRRRLAIDGELATEWITEIAGPDDFSQWYIRADNLDRTSCQQALARMKEAGMVIPERRAPKSVVNELGLTPPIDQIEALKEPKKRGRPRKNAELAAAAVVVEEPAQPEKRGRTPKDPPLHEEEAAAAPKKRGRRRKVVSEEEILNTFGEQKASISAAADSLSVPAVFQRPYVIELRELEALAKAGKIGPDGPHATMHKQMILSQYRYTREVRVNMSIHKLLQDRAQLVADKEAFVQEVASRARDKQDAKKKAKSTKSERRWESERDAKQAELDARQEKWNAEVDSLTVNSRKQFLLSRDNLHLLSQSPPVLTWDRRAYEPLVAQDVDFFPNASCALLDIQPKAMHPLFRAGRPDKSGDMFELISRGMISMAAESVSKAIESVWPGAADGVLPHCPSLTDTRQGGSSVGGSYSELSVRTLNETQWIEILDAWMKWPFRPTLSQLVSRITEEAETDADDDVLM</sequence>
<dbReference type="InterPro" id="IPR023165">
    <property type="entry name" value="rRNA_Ade_diMease-like_C"/>
</dbReference>
<dbReference type="Gene3D" id="1.10.8.100">
    <property type="entry name" value="Ribosomal RNA adenine dimethylase-like, domain 2"/>
    <property type="match status" value="1"/>
</dbReference>
<dbReference type="PANTHER" id="PTHR11727:SF17">
    <property type="entry name" value="DIMETHYLADENOSINE TRANSFERASE 1, MITOCHONDRIAL"/>
    <property type="match status" value="1"/>
</dbReference>
<reference evidence="9 10" key="1">
    <citation type="submission" date="2024-01" db="EMBL/GenBank/DDBJ databases">
        <authorList>
            <person name="Allen C."/>
            <person name="Tagirdzhanova G."/>
        </authorList>
    </citation>
    <scope>NUCLEOTIDE SEQUENCE [LARGE SCALE GENOMIC DNA]</scope>
    <source>
        <strain evidence="9 10">CBS 573.63</strain>
    </source>
</reference>
<evidence type="ECO:0000256" key="1">
    <source>
        <dbReference type="ARBA" id="ARBA00004173"/>
    </source>
</evidence>
<dbReference type="InterPro" id="IPR029063">
    <property type="entry name" value="SAM-dependent_MTases_sf"/>
</dbReference>
<accession>A0ABP0DMW5</accession>
<evidence type="ECO:0000256" key="5">
    <source>
        <dbReference type="ARBA" id="ARBA00022884"/>
    </source>
</evidence>
<proteinExistence type="inferred from homology"/>
<feature type="region of interest" description="Disordered" evidence="8">
    <location>
        <begin position="472"/>
        <end position="502"/>
    </location>
</feature>
<evidence type="ECO:0000256" key="6">
    <source>
        <dbReference type="ARBA" id="ARBA00024915"/>
    </source>
</evidence>
<comment type="similarity">
    <text evidence="7">Belongs to the class I-like SAM-binding methyltransferase superfamily. rRNA adenine N(6)-methyltransferase family.</text>
</comment>
<evidence type="ECO:0000256" key="3">
    <source>
        <dbReference type="ARBA" id="ARBA00022679"/>
    </source>
</evidence>
<evidence type="ECO:0000256" key="7">
    <source>
        <dbReference type="RuleBase" id="RU362106"/>
    </source>
</evidence>
<name>A0ABP0DMW5_9PEZI</name>
<evidence type="ECO:0000313" key="9">
    <source>
        <dbReference type="EMBL" id="CAK7269625.1"/>
    </source>
</evidence>
<feature type="region of interest" description="Disordered" evidence="8">
    <location>
        <begin position="333"/>
        <end position="370"/>
    </location>
</feature>
<dbReference type="SUPFAM" id="SSF53335">
    <property type="entry name" value="S-adenosyl-L-methionine-dependent methyltransferases"/>
    <property type="match status" value="1"/>
</dbReference>
<protein>
    <recommendedName>
        <fullName evidence="7">rRNA adenine N(6)-methyltransferase</fullName>
        <ecNumber evidence="7">2.1.1.-</ecNumber>
    </recommendedName>
</protein>
<dbReference type="EMBL" id="CAWUOM010000061">
    <property type="protein sequence ID" value="CAK7269625.1"/>
    <property type="molecule type" value="Genomic_DNA"/>
</dbReference>
<keyword evidence="7" id="KW-0698">rRNA processing</keyword>
<keyword evidence="10" id="KW-1185">Reference proteome</keyword>
<feature type="region of interest" description="Disordered" evidence="8">
    <location>
        <begin position="1"/>
        <end position="21"/>
    </location>
</feature>
<dbReference type="Proteomes" id="UP001642501">
    <property type="component" value="Unassembled WGS sequence"/>
</dbReference>
<comment type="subcellular location">
    <subcellularLocation>
        <location evidence="1">Mitochondrion</location>
    </subcellularLocation>
</comment>
<feature type="compositionally biased region" description="Basic and acidic residues" evidence="8">
    <location>
        <begin position="339"/>
        <end position="356"/>
    </location>
</feature>
<dbReference type="Gene3D" id="3.40.50.150">
    <property type="entry name" value="Vaccinia Virus protein VP39"/>
    <property type="match status" value="1"/>
</dbReference>
<gene>
    <name evidence="9" type="ORF">SEPCBS57363_003696</name>
</gene>
<keyword evidence="4 7" id="KW-0949">S-adenosyl-L-methionine</keyword>
<dbReference type="EC" id="2.1.1.-" evidence="7"/>
<evidence type="ECO:0000313" key="10">
    <source>
        <dbReference type="Proteomes" id="UP001642501"/>
    </source>
</evidence>
<comment type="function">
    <text evidence="6">Mitochondrial transcription factor that confers selective promoter recognition on the core subunit of the yeast mitochondrial RNA polymerase. Interacts with DNA in a non-specific manner.</text>
</comment>
<evidence type="ECO:0000256" key="8">
    <source>
        <dbReference type="SAM" id="MobiDB-lite"/>
    </source>
</evidence>
<keyword evidence="2 7" id="KW-0489">Methyltransferase</keyword>
<dbReference type="InterPro" id="IPR017956">
    <property type="entry name" value="AT_hook_DNA-bd_motif"/>
</dbReference>
<dbReference type="SMART" id="SM00384">
    <property type="entry name" value="AT_hook"/>
    <property type="match status" value="3"/>
</dbReference>
<keyword evidence="5" id="KW-0694">RNA-binding</keyword>
<dbReference type="PANTHER" id="PTHR11727">
    <property type="entry name" value="DIMETHYLADENOSINE TRANSFERASE"/>
    <property type="match status" value="1"/>
</dbReference>